<evidence type="ECO:0000313" key="2">
    <source>
        <dbReference type="Proteomes" id="UP000585721"/>
    </source>
</evidence>
<dbReference type="RefSeq" id="WP_188025069.1">
    <property type="nucleotide sequence ID" value="NZ_JACHGR010000001.1"/>
</dbReference>
<dbReference type="InterPro" id="IPR024044">
    <property type="entry name" value="NifT/FixU_barrel-like_dom_sf"/>
</dbReference>
<sequence>MPNIMFRQHDDGLYCYIAKRDLEAKVAQLEFEADDNWGGRVELDNGEAYFLAPQGKPSLPVTLRLKRAGEDD</sequence>
<reference evidence="1 2" key="1">
    <citation type="submission" date="2020-08" db="EMBL/GenBank/DDBJ databases">
        <title>Genomic Encyclopedia of Type Strains, Phase IV (KMG-IV): sequencing the most valuable type-strain genomes for metagenomic binning, comparative biology and taxonomic classification.</title>
        <authorList>
            <person name="Goeker M."/>
        </authorList>
    </citation>
    <scope>NUCLEOTIDE SEQUENCE [LARGE SCALE GENOMIC DNA]</scope>
    <source>
        <strain evidence="1 2">DSM 22975</strain>
    </source>
</reference>
<dbReference type="SUPFAM" id="SSF159203">
    <property type="entry name" value="NifT/FixU-like"/>
    <property type="match status" value="1"/>
</dbReference>
<dbReference type="NCBIfam" id="TIGR02934">
    <property type="entry name" value="nifT_nitrog"/>
    <property type="match status" value="1"/>
</dbReference>
<name>A0A841GIB2_9GAMM</name>
<dbReference type="InterPro" id="IPR009727">
    <property type="entry name" value="NifT"/>
</dbReference>
<dbReference type="Gene3D" id="2.40.50.240">
    <property type="entry name" value="NifT/FixU-like"/>
    <property type="match status" value="1"/>
</dbReference>
<dbReference type="EMBL" id="JACHGR010000001">
    <property type="protein sequence ID" value="MBB6054242.1"/>
    <property type="molecule type" value="Genomic_DNA"/>
</dbReference>
<dbReference type="GO" id="GO:0009399">
    <property type="term" value="P:nitrogen fixation"/>
    <property type="evidence" value="ECO:0007669"/>
    <property type="project" value="InterPro"/>
</dbReference>
<proteinExistence type="predicted"/>
<gene>
    <name evidence="1" type="ORF">HNR75_000107</name>
</gene>
<dbReference type="Proteomes" id="UP000585721">
    <property type="component" value="Unassembled WGS sequence"/>
</dbReference>
<keyword evidence="2" id="KW-1185">Reference proteome</keyword>
<protein>
    <submittedName>
        <fullName evidence="1">Nitrogen fixation protein NifT</fullName>
    </submittedName>
</protein>
<accession>A0A841GIB2</accession>
<comment type="caution">
    <text evidence="1">The sequence shown here is derived from an EMBL/GenBank/DDBJ whole genome shotgun (WGS) entry which is preliminary data.</text>
</comment>
<dbReference type="Pfam" id="PF06988">
    <property type="entry name" value="NifT"/>
    <property type="match status" value="1"/>
</dbReference>
<evidence type="ECO:0000313" key="1">
    <source>
        <dbReference type="EMBL" id="MBB6054242.1"/>
    </source>
</evidence>
<dbReference type="AlphaFoldDB" id="A0A841GIB2"/>
<organism evidence="1 2">
    <name type="scientific">Tolumonas osonensis</name>
    <dbReference type="NCBI Taxonomy" id="675874"/>
    <lineage>
        <taxon>Bacteria</taxon>
        <taxon>Pseudomonadati</taxon>
        <taxon>Pseudomonadota</taxon>
        <taxon>Gammaproteobacteria</taxon>
        <taxon>Aeromonadales</taxon>
        <taxon>Aeromonadaceae</taxon>
        <taxon>Tolumonas</taxon>
    </lineage>
</organism>